<dbReference type="AlphaFoldDB" id="T0KWG6"/>
<accession>T0KWG6</accession>
<evidence type="ECO:0000256" key="1">
    <source>
        <dbReference type="SAM" id="SignalP"/>
    </source>
</evidence>
<protein>
    <recommendedName>
        <fullName evidence="4">SprT-like domain-containing protein</fullName>
    </recommendedName>
</protein>
<name>T0KWG6_COLGC</name>
<evidence type="ECO:0000313" key="3">
    <source>
        <dbReference type="Proteomes" id="UP000015530"/>
    </source>
</evidence>
<comment type="caution">
    <text evidence="2">The sequence shown here is derived from an EMBL/GenBank/DDBJ whole genome shotgun (WGS) entry which is preliminary data.</text>
</comment>
<reference evidence="3" key="1">
    <citation type="journal article" date="2013" name="Mol. Plant Microbe Interact.">
        <title>Global aspects of pacC regulation of pathogenicity genes in Colletotrichum gloeosporioides as revealed by transcriptome analysis.</title>
        <authorList>
            <person name="Alkan N."/>
            <person name="Meng X."/>
            <person name="Friedlander G."/>
            <person name="Reuveni E."/>
            <person name="Sukno S."/>
            <person name="Sherman A."/>
            <person name="Thon M."/>
            <person name="Fluhr R."/>
            <person name="Prusky D."/>
        </authorList>
    </citation>
    <scope>NUCLEOTIDE SEQUENCE [LARGE SCALE GENOMIC DNA]</scope>
    <source>
        <strain evidence="3">Cg-14</strain>
    </source>
</reference>
<gene>
    <name evidence="2" type="ORF">CGLO_17610</name>
</gene>
<keyword evidence="1" id="KW-0732">Signal</keyword>
<dbReference type="EMBL" id="AMYD01004191">
    <property type="protein sequence ID" value="EQB43701.1"/>
    <property type="molecule type" value="Genomic_DNA"/>
</dbReference>
<feature type="signal peptide" evidence="1">
    <location>
        <begin position="1"/>
        <end position="28"/>
    </location>
</feature>
<dbReference type="Proteomes" id="UP000015530">
    <property type="component" value="Unassembled WGS sequence"/>
</dbReference>
<feature type="chain" id="PRO_5004566453" description="SprT-like domain-containing protein" evidence="1">
    <location>
        <begin position="29"/>
        <end position="261"/>
    </location>
</feature>
<proteinExistence type="predicted"/>
<organism evidence="2 3">
    <name type="scientific">Colletotrichum gloeosporioides (strain Cg-14)</name>
    <name type="common">Anthracnose fungus</name>
    <name type="synonym">Glomerella cingulata</name>
    <dbReference type="NCBI Taxonomy" id="1237896"/>
    <lineage>
        <taxon>Eukaryota</taxon>
        <taxon>Fungi</taxon>
        <taxon>Dikarya</taxon>
        <taxon>Ascomycota</taxon>
        <taxon>Pezizomycotina</taxon>
        <taxon>Sordariomycetes</taxon>
        <taxon>Hypocreomycetidae</taxon>
        <taxon>Glomerellales</taxon>
        <taxon>Glomerellaceae</taxon>
        <taxon>Colletotrichum</taxon>
        <taxon>Colletotrichum gloeosporioides species complex</taxon>
    </lineage>
</organism>
<sequence>MLQQALSHHWLLAMLSAAGREAVRGVSATVDGRRYPNATIYRAVPGPVTHEDRAQALKVLDEIAERVFWGFHHGDEAPGLLGKTDTIMNGERKYHWCTVDLKLVERICEGTEGERRVAGVEVAVIMLHELMHAISRHVLTSIKAANPAHNCPSFELFFNTERWAEAGYSFETAFLGTVLRNTWPSPRSRRKVYHALRAPRPETLAAGQFQYYGGWAPEDPFLEERAGVPGRVLWEMTREDFVGAEGKEVWGGGCEGSDGGC</sequence>
<dbReference type="HOGENOM" id="CLU_1065624_0_0_1"/>
<dbReference type="OrthoDB" id="10254945at2759"/>
<evidence type="ECO:0008006" key="4">
    <source>
        <dbReference type="Google" id="ProtNLM"/>
    </source>
</evidence>
<evidence type="ECO:0000313" key="2">
    <source>
        <dbReference type="EMBL" id="EQB43701.1"/>
    </source>
</evidence>